<feature type="repeat" description="ANK" evidence="3">
    <location>
        <begin position="271"/>
        <end position="303"/>
    </location>
</feature>
<keyword evidence="1" id="KW-0677">Repeat</keyword>
<dbReference type="InterPro" id="IPR013083">
    <property type="entry name" value="Znf_RING/FYVE/PHD"/>
</dbReference>
<feature type="region of interest" description="Disordered" evidence="5">
    <location>
        <begin position="990"/>
        <end position="1009"/>
    </location>
</feature>
<dbReference type="SMART" id="SM00248">
    <property type="entry name" value="ANK"/>
    <property type="match status" value="12"/>
</dbReference>
<evidence type="ECO:0000313" key="8">
    <source>
        <dbReference type="Proteomes" id="UP000530660"/>
    </source>
</evidence>
<dbReference type="Pfam" id="PF00023">
    <property type="entry name" value="Ank"/>
    <property type="match status" value="3"/>
</dbReference>
<dbReference type="PROSITE" id="PS50089">
    <property type="entry name" value="ZF_RING_2"/>
    <property type="match status" value="1"/>
</dbReference>
<evidence type="ECO:0000256" key="2">
    <source>
        <dbReference type="ARBA" id="ARBA00023043"/>
    </source>
</evidence>
<keyword evidence="8" id="KW-1185">Reference proteome</keyword>
<dbReference type="OrthoDB" id="2828at2759"/>
<dbReference type="PANTHER" id="PTHR24166:SF48">
    <property type="entry name" value="PROTEIN VAPYRIN"/>
    <property type="match status" value="1"/>
</dbReference>
<feature type="repeat" description="ANK" evidence="3">
    <location>
        <begin position="406"/>
        <end position="439"/>
    </location>
</feature>
<dbReference type="AlphaFoldDB" id="A0A7J7IDI3"/>
<evidence type="ECO:0000259" key="6">
    <source>
        <dbReference type="PROSITE" id="PS50089"/>
    </source>
</evidence>
<evidence type="ECO:0000256" key="1">
    <source>
        <dbReference type="ARBA" id="ARBA00022737"/>
    </source>
</evidence>
<evidence type="ECO:0000256" key="4">
    <source>
        <dbReference type="PROSITE-ProRule" id="PRU00175"/>
    </source>
</evidence>
<reference evidence="7 8" key="1">
    <citation type="journal article" date="2020" name="J. Phycol.">
        <title>Comparative genome analysis reveals Cyanidiococcus gen. nov., a new extremophilic red algal genus sister to Cyanidioschyzon (Cyanidioschyzonaceae, Rhodophyta).</title>
        <authorList>
            <person name="Liu S.-L."/>
            <person name="Chiang Y.-R."/>
            <person name="Yoon H.S."/>
            <person name="Fu H.-Y."/>
        </authorList>
    </citation>
    <scope>NUCLEOTIDE SEQUENCE [LARGE SCALE GENOMIC DNA]</scope>
    <source>
        <strain evidence="7 8">THAL066</strain>
    </source>
</reference>
<keyword evidence="4" id="KW-0863">Zinc-finger</keyword>
<evidence type="ECO:0000313" key="7">
    <source>
        <dbReference type="EMBL" id="KAF6000739.1"/>
    </source>
</evidence>
<feature type="compositionally biased region" description="Basic and acidic residues" evidence="5">
    <location>
        <begin position="761"/>
        <end position="771"/>
    </location>
</feature>
<evidence type="ECO:0000256" key="5">
    <source>
        <dbReference type="SAM" id="MobiDB-lite"/>
    </source>
</evidence>
<feature type="repeat" description="ANK" evidence="3">
    <location>
        <begin position="162"/>
        <end position="187"/>
    </location>
</feature>
<feature type="domain" description="RING-type" evidence="6">
    <location>
        <begin position="1073"/>
        <end position="1109"/>
    </location>
</feature>
<feature type="region of interest" description="Disordered" evidence="5">
    <location>
        <begin position="895"/>
        <end position="921"/>
    </location>
</feature>
<feature type="region of interest" description="Disordered" evidence="5">
    <location>
        <begin position="814"/>
        <end position="850"/>
    </location>
</feature>
<dbReference type="InterPro" id="IPR002110">
    <property type="entry name" value="Ankyrin_rpt"/>
</dbReference>
<accession>A0A7J7IDI3</accession>
<dbReference type="PROSITE" id="PS50297">
    <property type="entry name" value="ANK_REP_REGION"/>
    <property type="match status" value="7"/>
</dbReference>
<proteinExistence type="predicted"/>
<dbReference type="Gene3D" id="1.25.40.20">
    <property type="entry name" value="Ankyrin repeat-containing domain"/>
    <property type="match status" value="2"/>
</dbReference>
<dbReference type="PRINTS" id="PR01415">
    <property type="entry name" value="ANKYRIN"/>
</dbReference>
<dbReference type="InterPro" id="IPR036770">
    <property type="entry name" value="Ankyrin_rpt-contain_sf"/>
</dbReference>
<keyword evidence="2 3" id="KW-0040">ANK repeat</keyword>
<dbReference type="PROSITE" id="PS50088">
    <property type="entry name" value="ANK_REPEAT"/>
    <property type="match status" value="8"/>
</dbReference>
<feature type="repeat" description="ANK" evidence="3">
    <location>
        <begin position="339"/>
        <end position="371"/>
    </location>
</feature>
<feature type="compositionally biased region" description="Low complexity" evidence="5">
    <location>
        <begin position="839"/>
        <end position="850"/>
    </location>
</feature>
<dbReference type="CDD" id="cd16520">
    <property type="entry name" value="RING-HC_MIBs-like"/>
    <property type="match status" value="1"/>
</dbReference>
<feature type="repeat" description="ANK" evidence="3">
    <location>
        <begin position="665"/>
        <end position="692"/>
    </location>
</feature>
<feature type="repeat" description="ANK" evidence="3">
    <location>
        <begin position="440"/>
        <end position="461"/>
    </location>
</feature>
<dbReference type="PANTHER" id="PTHR24166">
    <property type="entry name" value="ROLLING PEBBLES, ISOFORM B"/>
    <property type="match status" value="1"/>
</dbReference>
<feature type="region of interest" description="Disordered" evidence="5">
    <location>
        <begin position="736"/>
        <end position="774"/>
    </location>
</feature>
<feature type="compositionally biased region" description="Polar residues" evidence="5">
    <location>
        <begin position="895"/>
        <end position="906"/>
    </location>
</feature>
<dbReference type="GO" id="GO:0008270">
    <property type="term" value="F:zinc ion binding"/>
    <property type="evidence" value="ECO:0007669"/>
    <property type="project" value="UniProtKB-KW"/>
</dbReference>
<protein>
    <recommendedName>
        <fullName evidence="6">RING-type domain-containing protein</fullName>
    </recommendedName>
</protein>
<sequence>MFRCVRWRSAGPETVQGTSETDHLDRGTASRPRRVASARFPPGDETGRRLLRWWRLRGPRFSGAAQSTAPASGVCAPSPAESRCRSSAVIALEAGTGGAPATQAASSVSLVSEEAHRIWVALLRREKTPADRAELRCWIRDNLDTLSREWQCCEATSSEHGSGWTALKQAAYFGHTLAVQLLLEYGAWREMLPVSAFLSNNRPGNSAGIRGRVCEGPPLLVSETDRIVPAALYLAAQNGHLDALLEMLRYRSPEQRNQRLPPPDVNCRTAIGWTPLFIAAWNGHEEVCQLLLAAGADPRARDNNEWTPIMAAVTRNHIAVVRLLIEVAHVHPQHVRARRGWTPIHAAAESGSVEMAQLLLQHGAEPSVANGEGWTPLHAAAKNGHLAVLRVLVERGGANPNLTRHDGFSVLHTAARYGHTDIVCWLLTEADASPLQRDRAGRTALHTAAACGHAEICNLLVCLSPAPLIDISNQAGESALSVAFTARRYDLCLWLLQLGAHLPGDKRRSVIGRKLMHYLSTRWWQQTSLVRPSGAALVEARVGALSTAVGVSDESADRHFFATVVCIRRLVSLGVDVNIKRKLDGGTPLHTAAALANAQGIEAFVQAVGGGQHGALALEAATIGPGTRGETPLHYACAQAHLVAGAETVLALLRAGSNPWARDRHRRTPLHVAAAVGARDDILRTLVERGASRGDLVYARDNRGATPLDIAREAGKTKAHLVLTSLLGMRQTWNSSVDDGARSAPSERSSWPSAPNASRSASRDLQRRPDEATATCSETLASDPNDAAAFIAKLQTNGIDDSLHMAGRGRDSFLYGTNNNMPSHRLPSQRPHASSTVYTPSSRASSVTSNSTLPLYRDSMVEYRWTDRAVPSASQMGTADDAAPASSGSALFSQITNASTSQSSGEQPPGSEALAGTMDPVETSIGSDSFAHTSTMAGDVVPPALSNCARHQHLSLPVQPSGMVAAPPNSWRTTLLSRVMTRDWWPTRPQASAPPIINATTESPDLDIGRQVNGLGGDGSSDTYSEISAAPSALFDSSLSIADSILAPLEHGSDAIYRLSVSEPPRALIEPECAVCAESGPCVQWTAYNCGHCTCQKCAERLFECPMCRVTITSRIRLYL</sequence>
<dbReference type="Pfam" id="PF12796">
    <property type="entry name" value="Ank_2"/>
    <property type="match status" value="3"/>
</dbReference>
<organism evidence="7 8">
    <name type="scientific">Cyanidiococcus yangmingshanensis</name>
    <dbReference type="NCBI Taxonomy" id="2690220"/>
    <lineage>
        <taxon>Eukaryota</taxon>
        <taxon>Rhodophyta</taxon>
        <taxon>Bangiophyceae</taxon>
        <taxon>Cyanidiales</taxon>
        <taxon>Cyanidiaceae</taxon>
        <taxon>Cyanidiococcus</taxon>
    </lineage>
</organism>
<comment type="caution">
    <text evidence="7">The sequence shown here is derived from an EMBL/GenBank/DDBJ whole genome shotgun (WGS) entry which is preliminary data.</text>
</comment>
<feature type="compositionally biased region" description="Low complexity" evidence="5">
    <location>
        <begin position="748"/>
        <end position="760"/>
    </location>
</feature>
<dbReference type="Proteomes" id="UP000530660">
    <property type="component" value="Unassembled WGS sequence"/>
</dbReference>
<feature type="repeat" description="ANK" evidence="3">
    <location>
        <begin position="628"/>
        <end position="664"/>
    </location>
</feature>
<keyword evidence="4" id="KW-0862">Zinc</keyword>
<dbReference type="InterPro" id="IPR050889">
    <property type="entry name" value="Dendritic_Spine_Reg/Scaffold"/>
</dbReference>
<dbReference type="InterPro" id="IPR001841">
    <property type="entry name" value="Znf_RING"/>
</dbReference>
<gene>
    <name evidence="7" type="ORF">F1559_002622</name>
</gene>
<feature type="region of interest" description="Disordered" evidence="5">
    <location>
        <begin position="8"/>
        <end position="43"/>
    </location>
</feature>
<dbReference type="SUPFAM" id="SSF48403">
    <property type="entry name" value="Ankyrin repeat"/>
    <property type="match status" value="2"/>
</dbReference>
<dbReference type="Gene3D" id="3.30.40.10">
    <property type="entry name" value="Zinc/RING finger domain, C3HC4 (zinc finger)"/>
    <property type="match status" value="1"/>
</dbReference>
<evidence type="ECO:0000256" key="3">
    <source>
        <dbReference type="PROSITE-ProRule" id="PRU00023"/>
    </source>
</evidence>
<feature type="repeat" description="ANK" evidence="3">
    <location>
        <begin position="372"/>
        <end position="396"/>
    </location>
</feature>
<keyword evidence="4" id="KW-0479">Metal-binding</keyword>
<dbReference type="EMBL" id="VWRR01000018">
    <property type="protein sequence ID" value="KAF6000739.1"/>
    <property type="molecule type" value="Genomic_DNA"/>
</dbReference>
<name>A0A7J7IDI3_9RHOD</name>
<dbReference type="SUPFAM" id="SSF57850">
    <property type="entry name" value="RING/U-box"/>
    <property type="match status" value="1"/>
</dbReference>